<accession>A0ABM9NKC2</accession>
<dbReference type="InterPro" id="IPR001173">
    <property type="entry name" value="Glyco_trans_2-like"/>
</dbReference>
<dbReference type="InterPro" id="IPR029044">
    <property type="entry name" value="Nucleotide-diphossugar_trans"/>
</dbReference>
<dbReference type="PANTHER" id="PTHR43685">
    <property type="entry name" value="GLYCOSYLTRANSFERASE"/>
    <property type="match status" value="1"/>
</dbReference>
<dbReference type="InterPro" id="IPR050834">
    <property type="entry name" value="Glycosyltransf_2"/>
</dbReference>
<dbReference type="GO" id="GO:0016740">
    <property type="term" value="F:transferase activity"/>
    <property type="evidence" value="ECO:0007669"/>
    <property type="project" value="UniProtKB-KW"/>
</dbReference>
<reference evidence="2 3" key="1">
    <citation type="submission" date="2024-04" db="EMBL/GenBank/DDBJ databases">
        <authorList>
            <person name="Cremers G."/>
        </authorList>
    </citation>
    <scope>NUCLEOTIDE SEQUENCE [LARGE SCALE GENOMIC DNA]</scope>
    <source>
        <strain evidence="2">MeCH1-AG</strain>
    </source>
</reference>
<protein>
    <submittedName>
        <fullName evidence="2">Glycosyl transferase</fullName>
    </submittedName>
</protein>
<gene>
    <name evidence="2" type="ORF">MECH1_V1_2303</name>
</gene>
<feature type="domain" description="Glycosyltransferase 2-like" evidence="1">
    <location>
        <begin position="9"/>
        <end position="175"/>
    </location>
</feature>
<dbReference type="SUPFAM" id="SSF53448">
    <property type="entry name" value="Nucleotide-diphospho-sugar transferases"/>
    <property type="match status" value="1"/>
</dbReference>
<evidence type="ECO:0000259" key="1">
    <source>
        <dbReference type="Pfam" id="PF00535"/>
    </source>
</evidence>
<dbReference type="Pfam" id="PF00535">
    <property type="entry name" value="Glycos_transf_2"/>
    <property type="match status" value="1"/>
</dbReference>
<organism evidence="2 3">
    <name type="scientific">Candidatus Methylocalor cossyra</name>
    <dbReference type="NCBI Taxonomy" id="3108543"/>
    <lineage>
        <taxon>Bacteria</taxon>
        <taxon>Pseudomonadati</taxon>
        <taxon>Pseudomonadota</taxon>
        <taxon>Gammaproteobacteria</taxon>
        <taxon>Methylococcales</taxon>
        <taxon>Methylococcaceae</taxon>
        <taxon>Candidatus Methylocalor</taxon>
    </lineage>
</organism>
<dbReference type="Gene3D" id="3.90.550.10">
    <property type="entry name" value="Spore Coat Polysaccharide Biosynthesis Protein SpsA, Chain A"/>
    <property type="match status" value="1"/>
</dbReference>
<proteinExistence type="predicted"/>
<dbReference type="Proteomes" id="UP001497493">
    <property type="component" value="Chromosome"/>
</dbReference>
<evidence type="ECO:0000313" key="2">
    <source>
        <dbReference type="EMBL" id="CAL1241079.1"/>
    </source>
</evidence>
<keyword evidence="2" id="KW-0808">Transferase</keyword>
<dbReference type="EMBL" id="OZ026884">
    <property type="protein sequence ID" value="CAL1241079.1"/>
    <property type="molecule type" value="Genomic_DNA"/>
</dbReference>
<sequence length="306" mass="33994">MADAAPWVSVVIPAYNAAAYIDAALASVFAQQGEFQLEVLVVDDGSSDDTAERAAAHPGVRCLRQPNRGPSAARNAGIAAARGEFVAFLDSDDLWPEGTLAAQLEVFRRHPEVALVFGDCRQFSAEGPWPKTWFEGAGFDADFFGHPVYVVDPYRKLLKANFINPSAAVVRRQVLLALGGFDEGLRYVEDLELWLRIAARYPIARSGRLCQWRRRHAGNASMVAKEAMILSYLEVLRRQRIQHGALWAAAGVNVRRRQAREYLELAALHLAENPRRARHWAWRSLVSAPSLRGLYCLVQSFAFGHG</sequence>
<keyword evidence="3" id="KW-1185">Reference proteome</keyword>
<dbReference type="RefSeq" id="WP_348757610.1">
    <property type="nucleotide sequence ID" value="NZ_OZ026884.1"/>
</dbReference>
<evidence type="ECO:0000313" key="3">
    <source>
        <dbReference type="Proteomes" id="UP001497493"/>
    </source>
</evidence>
<dbReference type="PANTHER" id="PTHR43685:SF2">
    <property type="entry name" value="GLYCOSYLTRANSFERASE 2-LIKE DOMAIN-CONTAINING PROTEIN"/>
    <property type="match status" value="1"/>
</dbReference>
<name>A0ABM9NKC2_9GAMM</name>